<organism evidence="2 3">
    <name type="scientific">Truncatella angustata</name>
    <dbReference type="NCBI Taxonomy" id="152316"/>
    <lineage>
        <taxon>Eukaryota</taxon>
        <taxon>Fungi</taxon>
        <taxon>Dikarya</taxon>
        <taxon>Ascomycota</taxon>
        <taxon>Pezizomycotina</taxon>
        <taxon>Sordariomycetes</taxon>
        <taxon>Xylariomycetidae</taxon>
        <taxon>Amphisphaeriales</taxon>
        <taxon>Sporocadaceae</taxon>
        <taxon>Truncatella</taxon>
    </lineage>
</organism>
<dbReference type="Gene3D" id="3.40.190.10">
    <property type="entry name" value="Periplasmic binding protein-like II"/>
    <property type="match status" value="2"/>
</dbReference>
<evidence type="ECO:0000313" key="3">
    <source>
        <dbReference type="Proteomes" id="UP000758603"/>
    </source>
</evidence>
<feature type="domain" description="SsuA/THI5-like" evidence="1">
    <location>
        <begin position="99"/>
        <end position="201"/>
    </location>
</feature>
<dbReference type="AlphaFoldDB" id="A0A9P8UD49"/>
<dbReference type="Proteomes" id="UP000758603">
    <property type="component" value="Unassembled WGS sequence"/>
</dbReference>
<dbReference type="OrthoDB" id="5194099at2759"/>
<name>A0A9P8UD49_9PEZI</name>
<evidence type="ECO:0000259" key="1">
    <source>
        <dbReference type="Pfam" id="PF09084"/>
    </source>
</evidence>
<evidence type="ECO:0000313" key="2">
    <source>
        <dbReference type="EMBL" id="KAH6647135.1"/>
    </source>
</evidence>
<gene>
    <name evidence="2" type="ORF">BKA67DRAFT_581732</name>
</gene>
<dbReference type="PANTHER" id="PTHR30024">
    <property type="entry name" value="ALIPHATIC SULFONATES-BINDING PROTEIN-RELATED"/>
    <property type="match status" value="1"/>
</dbReference>
<dbReference type="Pfam" id="PF09084">
    <property type="entry name" value="NMT1"/>
    <property type="match status" value="1"/>
</dbReference>
<proteinExistence type="predicted"/>
<keyword evidence="3" id="KW-1185">Reference proteome</keyword>
<comment type="caution">
    <text evidence="2">The sequence shown here is derived from an EMBL/GenBank/DDBJ whole genome shotgun (WGS) entry which is preliminary data.</text>
</comment>
<accession>A0A9P8UD49</accession>
<protein>
    <recommendedName>
        <fullName evidence="1">SsuA/THI5-like domain-containing protein</fullName>
    </recommendedName>
</protein>
<dbReference type="InterPro" id="IPR015168">
    <property type="entry name" value="SsuA/THI5"/>
</dbReference>
<dbReference type="RefSeq" id="XP_045953649.1">
    <property type="nucleotide sequence ID" value="XM_046103941.1"/>
</dbReference>
<reference evidence="2" key="1">
    <citation type="journal article" date="2021" name="Nat. Commun.">
        <title>Genetic determinants of endophytism in the Arabidopsis root mycobiome.</title>
        <authorList>
            <person name="Mesny F."/>
            <person name="Miyauchi S."/>
            <person name="Thiergart T."/>
            <person name="Pickel B."/>
            <person name="Atanasova L."/>
            <person name="Karlsson M."/>
            <person name="Huettel B."/>
            <person name="Barry K.W."/>
            <person name="Haridas S."/>
            <person name="Chen C."/>
            <person name="Bauer D."/>
            <person name="Andreopoulos W."/>
            <person name="Pangilinan J."/>
            <person name="LaButti K."/>
            <person name="Riley R."/>
            <person name="Lipzen A."/>
            <person name="Clum A."/>
            <person name="Drula E."/>
            <person name="Henrissat B."/>
            <person name="Kohler A."/>
            <person name="Grigoriev I.V."/>
            <person name="Martin F.M."/>
            <person name="Hacquard S."/>
        </authorList>
    </citation>
    <scope>NUCLEOTIDE SEQUENCE</scope>
    <source>
        <strain evidence="2">MPI-SDFR-AT-0073</strain>
    </source>
</reference>
<dbReference type="GeneID" id="70132832"/>
<dbReference type="EMBL" id="JAGPXC010000009">
    <property type="protein sequence ID" value="KAH6647135.1"/>
    <property type="molecule type" value="Genomic_DNA"/>
</dbReference>
<dbReference type="SUPFAM" id="SSF53850">
    <property type="entry name" value="Periplasmic binding protein-like II"/>
    <property type="match status" value="1"/>
</dbReference>
<dbReference type="PANTHER" id="PTHR30024:SF42">
    <property type="entry name" value="ALIPHATIC SULFONATES-BINDING PROTEIN-RELATED"/>
    <property type="match status" value="1"/>
</dbReference>
<sequence>MIGLTARHPITMLLSRSGMEGRSSTKQTNSILSKPRLTMHDTSRYFQTITVALLLLGTQLITALRIAGAFSVIEYNPLLIASQDYYKGSAQVVNGGVADLFGGSNIDLAGNAETQALRQYATHKNLRIIYTVVEVAYRLAASKKAGIVLPASLKGKKIGTIPGTSAAYFVQRYLASQGGLRDTDYTTVSGSNCNARPCGSGTLPYMLARGSVDAVGMWEPTLELAIEGLGSTDTAVVFQNASVYREIYNLYTTAEKLRDPGTRRDIVAYLRALDQTAQLFANRSETVIPRVAKTMNMDETLVKDVWPVHDWKGGLAPDLLDVLVAEDQWVAKVDGRKAVSRADLAIIVDQSVLQEARSNSSTV</sequence>